<comment type="cofactor">
    <cofactor evidence="1">
        <name>Mg(2+)</name>
        <dbReference type="ChEBI" id="CHEBI:18420"/>
    </cofactor>
</comment>
<sequence length="509" mass="55242">MNVFQRRIAGLSLVLATLSTPAFLPHRASKLYVSDYENVLGTSFEMKVAANAAQPAAQAETAALREVDRLNKILSGYDANSEFSRWLRAGQKPVAVSAELYEVLDLFEQWRVKSDGALDASAETVGQLWREAAKQNRQPTEAEIAAAVAAVHQQHYVLNAQNHTAQRLSSAPLVLNSFAKSYIMNKAAGAALATPGVRGVVLNIGGDILVRGEHSEQINVSNPRADAENDLPVAQLQVSDKTIATSGDYRRGETIGGRWYSHIIDPRTGRPASEVISATVVADKATDAGALATALNVLPPAEGQALVAAVPGAEFMLLTADGQRLESAGWQKLERPAAPAATTKAAPVLPNAKPWDPNYEVALTLELATPEGGGRVHRPFVAVWVVDSKKKPVRQIALWYNKPKYLDDMRYWYATYYEQFAAGNNSISSTTSATRSAGKYTLKWDGKDDQGNLVPQGSYTLMVEVAREHGTHQLMKQEINSKKPQHFDLPANTEVASAAVDYRKKTDGQ</sequence>
<evidence type="ECO:0000313" key="11">
    <source>
        <dbReference type="EMBL" id="MEL5993760.1"/>
    </source>
</evidence>
<reference evidence="11 12" key="1">
    <citation type="journal article" date="2018" name="Arch. Microbiol.">
        <title>Hymenobacter segetis sp. nov., isolated from soil.</title>
        <authorList>
            <person name="Ten L.N."/>
            <person name="Lim S.J."/>
            <person name="Kim B.O."/>
            <person name="Kang I.K."/>
            <person name="Jung H.Y."/>
        </authorList>
    </citation>
    <scope>NUCLEOTIDE SEQUENCE [LARGE SCALE GENOMIC DNA]</scope>
    <source>
        <strain evidence="11 12">S7-3-11</strain>
    </source>
</reference>
<dbReference type="Pfam" id="PF10029">
    <property type="entry name" value="DUF2271"/>
    <property type="match status" value="1"/>
</dbReference>
<evidence type="ECO:0000256" key="9">
    <source>
        <dbReference type="ARBA" id="ARBA00031306"/>
    </source>
</evidence>
<dbReference type="SUPFAM" id="SSF143631">
    <property type="entry name" value="ApbE-like"/>
    <property type="match status" value="1"/>
</dbReference>
<protein>
    <recommendedName>
        <fullName evidence="3">FAD:protein FMN transferase</fullName>
        <ecNumber evidence="2">2.7.1.180</ecNumber>
    </recommendedName>
    <alternativeName>
        <fullName evidence="9">Flavin transferase</fullName>
    </alternativeName>
</protein>
<dbReference type="Gene3D" id="2.60.40.4070">
    <property type="match status" value="1"/>
</dbReference>
<evidence type="ECO:0000256" key="10">
    <source>
        <dbReference type="ARBA" id="ARBA00048540"/>
    </source>
</evidence>
<keyword evidence="5" id="KW-0808">Transferase</keyword>
<dbReference type="InterPro" id="IPR014469">
    <property type="entry name" value="DUF2271"/>
</dbReference>
<comment type="caution">
    <text evidence="11">The sequence shown here is derived from an EMBL/GenBank/DDBJ whole genome shotgun (WGS) entry which is preliminary data.</text>
</comment>
<keyword evidence="4" id="KW-0285">Flavoprotein</keyword>
<keyword evidence="12" id="KW-1185">Reference proteome</keyword>
<dbReference type="PANTHER" id="PTHR30040">
    <property type="entry name" value="THIAMINE BIOSYNTHESIS LIPOPROTEIN APBE"/>
    <property type="match status" value="1"/>
</dbReference>
<evidence type="ECO:0000256" key="8">
    <source>
        <dbReference type="ARBA" id="ARBA00022842"/>
    </source>
</evidence>
<evidence type="ECO:0000256" key="3">
    <source>
        <dbReference type="ARBA" id="ARBA00016337"/>
    </source>
</evidence>
<dbReference type="EC" id="2.7.1.180" evidence="2"/>
<gene>
    <name evidence="11" type="ORF">AAFH49_06035</name>
</gene>
<keyword evidence="6" id="KW-0479">Metal-binding</keyword>
<evidence type="ECO:0000256" key="4">
    <source>
        <dbReference type="ARBA" id="ARBA00022630"/>
    </source>
</evidence>
<accession>A0ABU9LT14</accession>
<evidence type="ECO:0000256" key="7">
    <source>
        <dbReference type="ARBA" id="ARBA00022827"/>
    </source>
</evidence>
<dbReference type="Gene3D" id="3.10.520.10">
    <property type="entry name" value="ApbE-like domains"/>
    <property type="match status" value="1"/>
</dbReference>
<evidence type="ECO:0000256" key="6">
    <source>
        <dbReference type="ARBA" id="ARBA00022723"/>
    </source>
</evidence>
<dbReference type="EMBL" id="JBCEVZ010000009">
    <property type="protein sequence ID" value="MEL5993760.1"/>
    <property type="molecule type" value="Genomic_DNA"/>
</dbReference>
<dbReference type="Pfam" id="PF02424">
    <property type="entry name" value="ApbE"/>
    <property type="match status" value="1"/>
</dbReference>
<evidence type="ECO:0000256" key="1">
    <source>
        <dbReference type="ARBA" id="ARBA00001946"/>
    </source>
</evidence>
<dbReference type="InterPro" id="IPR024932">
    <property type="entry name" value="ApbE"/>
</dbReference>
<organism evidence="11 12">
    <name type="scientific">Hymenobacter segetis</name>
    <dbReference type="NCBI Taxonomy" id="2025509"/>
    <lineage>
        <taxon>Bacteria</taxon>
        <taxon>Pseudomonadati</taxon>
        <taxon>Bacteroidota</taxon>
        <taxon>Cytophagia</taxon>
        <taxon>Cytophagales</taxon>
        <taxon>Hymenobacteraceae</taxon>
        <taxon>Hymenobacter</taxon>
    </lineage>
</organism>
<dbReference type="Proteomes" id="UP001479606">
    <property type="component" value="Unassembled WGS sequence"/>
</dbReference>
<proteinExistence type="predicted"/>
<evidence type="ECO:0000256" key="5">
    <source>
        <dbReference type="ARBA" id="ARBA00022679"/>
    </source>
</evidence>
<dbReference type="RefSeq" id="WP_342296606.1">
    <property type="nucleotide sequence ID" value="NZ_JBCEVZ010000009.1"/>
</dbReference>
<evidence type="ECO:0000313" key="12">
    <source>
        <dbReference type="Proteomes" id="UP001479606"/>
    </source>
</evidence>
<keyword evidence="7" id="KW-0274">FAD</keyword>
<evidence type="ECO:0000256" key="2">
    <source>
        <dbReference type="ARBA" id="ARBA00011955"/>
    </source>
</evidence>
<keyword evidence="8" id="KW-0460">Magnesium</keyword>
<name>A0ABU9LT14_9BACT</name>
<comment type="catalytic activity">
    <reaction evidence="10">
        <text>L-threonyl-[protein] + FAD = FMN-L-threonyl-[protein] + AMP + H(+)</text>
        <dbReference type="Rhea" id="RHEA:36847"/>
        <dbReference type="Rhea" id="RHEA-COMP:11060"/>
        <dbReference type="Rhea" id="RHEA-COMP:11061"/>
        <dbReference type="ChEBI" id="CHEBI:15378"/>
        <dbReference type="ChEBI" id="CHEBI:30013"/>
        <dbReference type="ChEBI" id="CHEBI:57692"/>
        <dbReference type="ChEBI" id="CHEBI:74257"/>
        <dbReference type="ChEBI" id="CHEBI:456215"/>
        <dbReference type="EC" id="2.7.1.180"/>
    </reaction>
</comment>
<dbReference type="InterPro" id="IPR003374">
    <property type="entry name" value="ApbE-like_sf"/>
</dbReference>
<dbReference type="PANTHER" id="PTHR30040:SF2">
    <property type="entry name" value="FAD:PROTEIN FMN TRANSFERASE"/>
    <property type="match status" value="1"/>
</dbReference>